<evidence type="ECO:0000313" key="12">
    <source>
        <dbReference type="Proteomes" id="UP000250003"/>
    </source>
</evidence>
<protein>
    <submittedName>
        <fullName evidence="11">ABC transporter ATP-binding protein</fullName>
    </submittedName>
</protein>
<dbReference type="InterPro" id="IPR017871">
    <property type="entry name" value="ABC_transporter-like_CS"/>
</dbReference>
<evidence type="ECO:0000256" key="3">
    <source>
        <dbReference type="ARBA" id="ARBA00022448"/>
    </source>
</evidence>
<dbReference type="SUPFAM" id="SSF52540">
    <property type="entry name" value="P-loop containing nucleoside triphosphate hydrolases"/>
    <property type="match status" value="1"/>
</dbReference>
<reference evidence="12" key="1">
    <citation type="submission" date="2018-06" db="EMBL/GenBank/DDBJ databases">
        <title>Description of Blautia argi sp. nov., a new anaerobic isolated from dog feces.</title>
        <authorList>
            <person name="Chang Y.-H."/>
            <person name="Paek J."/>
            <person name="Shin Y."/>
        </authorList>
    </citation>
    <scope>NUCLEOTIDE SEQUENCE [LARGE SCALE GENOMIC DNA]</scope>
    <source>
        <strain evidence="12">KCTC 15426</strain>
    </source>
</reference>
<gene>
    <name evidence="11" type="ORF">DQQ01_13060</name>
</gene>
<dbReference type="AlphaFoldDB" id="A0A2Z4UD67"/>
<sequence length="273" mass="30684">MNLLEVRNLHLTFYDTEPPLEVVRDISFSMKEGEILGLVGESGSGKTQTALSIPGLLKHHEEISQGEIFFEGKNLAELSQKEMEEIRGKDISMIFQEPMTSLNPVLTVGKQVEESLRLHTSCTKEESKARALQMLQEVELSEVEELYEKYPHQLSGGMRQRVMIAAALVTEPKLLIADEPTTALDVTVQTQILKLLGKINAKHRTGILFISHDLSVVRRLCHRVIVMNQGKIEEMGAVEEIFKNPQKEYTKKLLEAVPTRGKSLRRRKGGGAQ</sequence>
<dbReference type="InterPro" id="IPR027417">
    <property type="entry name" value="P-loop_NTPase"/>
</dbReference>
<comment type="subcellular location">
    <subcellularLocation>
        <location evidence="1">Cell membrane</location>
        <topology evidence="1">Peripheral membrane protein</topology>
    </subcellularLocation>
</comment>
<keyword evidence="9" id="KW-0472">Membrane</keyword>
<comment type="similarity">
    <text evidence="2">Belongs to the ABC transporter superfamily.</text>
</comment>
<dbReference type="RefSeq" id="WP_111920379.1">
    <property type="nucleotide sequence ID" value="NZ_CAUWHR010000030.1"/>
</dbReference>
<dbReference type="FunFam" id="3.40.50.300:FF:000016">
    <property type="entry name" value="Oligopeptide ABC transporter ATP-binding component"/>
    <property type="match status" value="1"/>
</dbReference>
<keyword evidence="8" id="KW-1278">Translocase</keyword>
<dbReference type="InterPro" id="IPR003593">
    <property type="entry name" value="AAA+_ATPase"/>
</dbReference>
<organism evidence="11 12">
    <name type="scientific">Blautia argi</name>
    <dbReference type="NCBI Taxonomy" id="1912897"/>
    <lineage>
        <taxon>Bacteria</taxon>
        <taxon>Bacillati</taxon>
        <taxon>Bacillota</taxon>
        <taxon>Clostridia</taxon>
        <taxon>Lachnospirales</taxon>
        <taxon>Lachnospiraceae</taxon>
        <taxon>Blautia</taxon>
    </lineage>
</organism>
<evidence type="ECO:0000256" key="8">
    <source>
        <dbReference type="ARBA" id="ARBA00022967"/>
    </source>
</evidence>
<feature type="domain" description="ABC transporter" evidence="10">
    <location>
        <begin position="6"/>
        <end position="254"/>
    </location>
</feature>
<dbReference type="GO" id="GO:0016887">
    <property type="term" value="F:ATP hydrolysis activity"/>
    <property type="evidence" value="ECO:0007669"/>
    <property type="project" value="InterPro"/>
</dbReference>
<dbReference type="Proteomes" id="UP000250003">
    <property type="component" value="Chromosome"/>
</dbReference>
<dbReference type="OrthoDB" id="9806285at2"/>
<name>A0A2Z4UD67_9FIRM</name>
<evidence type="ECO:0000256" key="7">
    <source>
        <dbReference type="ARBA" id="ARBA00022840"/>
    </source>
</evidence>
<dbReference type="PROSITE" id="PS00211">
    <property type="entry name" value="ABC_TRANSPORTER_1"/>
    <property type="match status" value="1"/>
</dbReference>
<dbReference type="GO" id="GO:0005886">
    <property type="term" value="C:plasma membrane"/>
    <property type="evidence" value="ECO:0007669"/>
    <property type="project" value="UniProtKB-SubCell"/>
</dbReference>
<dbReference type="PANTHER" id="PTHR43297:SF14">
    <property type="entry name" value="ATPASE AAA-TYPE CORE DOMAIN-CONTAINING PROTEIN"/>
    <property type="match status" value="1"/>
</dbReference>
<dbReference type="CDD" id="cd03257">
    <property type="entry name" value="ABC_NikE_OppD_transporters"/>
    <property type="match status" value="1"/>
</dbReference>
<keyword evidence="3" id="KW-0813">Transport</keyword>
<evidence type="ECO:0000256" key="4">
    <source>
        <dbReference type="ARBA" id="ARBA00022475"/>
    </source>
</evidence>
<evidence type="ECO:0000256" key="9">
    <source>
        <dbReference type="ARBA" id="ARBA00023136"/>
    </source>
</evidence>
<evidence type="ECO:0000259" key="10">
    <source>
        <dbReference type="PROSITE" id="PS50893"/>
    </source>
</evidence>
<accession>A0A2Z4UD67</accession>
<evidence type="ECO:0000256" key="2">
    <source>
        <dbReference type="ARBA" id="ARBA00005417"/>
    </source>
</evidence>
<dbReference type="GO" id="GO:0005524">
    <property type="term" value="F:ATP binding"/>
    <property type="evidence" value="ECO:0007669"/>
    <property type="project" value="UniProtKB-KW"/>
</dbReference>
<keyword evidence="6" id="KW-0547">Nucleotide-binding</keyword>
<dbReference type="KEGG" id="blau:DQQ01_13060"/>
<evidence type="ECO:0000256" key="1">
    <source>
        <dbReference type="ARBA" id="ARBA00004202"/>
    </source>
</evidence>
<evidence type="ECO:0000256" key="6">
    <source>
        <dbReference type="ARBA" id="ARBA00022741"/>
    </source>
</evidence>
<proteinExistence type="inferred from homology"/>
<keyword evidence="5" id="KW-0997">Cell inner membrane</keyword>
<dbReference type="PROSITE" id="PS50893">
    <property type="entry name" value="ABC_TRANSPORTER_2"/>
    <property type="match status" value="1"/>
</dbReference>
<evidence type="ECO:0000256" key="5">
    <source>
        <dbReference type="ARBA" id="ARBA00022519"/>
    </source>
</evidence>
<keyword evidence="7 11" id="KW-0067">ATP-binding</keyword>
<dbReference type="PANTHER" id="PTHR43297">
    <property type="entry name" value="OLIGOPEPTIDE TRANSPORT ATP-BINDING PROTEIN APPD"/>
    <property type="match status" value="1"/>
</dbReference>
<dbReference type="SMART" id="SM00382">
    <property type="entry name" value="AAA"/>
    <property type="match status" value="1"/>
</dbReference>
<dbReference type="InterPro" id="IPR050388">
    <property type="entry name" value="ABC_Ni/Peptide_Import"/>
</dbReference>
<dbReference type="InterPro" id="IPR003439">
    <property type="entry name" value="ABC_transporter-like_ATP-bd"/>
</dbReference>
<evidence type="ECO:0000313" key="11">
    <source>
        <dbReference type="EMBL" id="AWY98918.1"/>
    </source>
</evidence>
<dbReference type="Pfam" id="PF00005">
    <property type="entry name" value="ABC_tran"/>
    <property type="match status" value="1"/>
</dbReference>
<keyword evidence="4" id="KW-1003">Cell membrane</keyword>
<dbReference type="EMBL" id="CP030280">
    <property type="protein sequence ID" value="AWY98918.1"/>
    <property type="molecule type" value="Genomic_DNA"/>
</dbReference>
<dbReference type="Gene3D" id="3.40.50.300">
    <property type="entry name" value="P-loop containing nucleotide triphosphate hydrolases"/>
    <property type="match status" value="1"/>
</dbReference>
<keyword evidence="12" id="KW-1185">Reference proteome</keyword>